<dbReference type="Proteomes" id="UP001205919">
    <property type="component" value="Unassembled WGS sequence"/>
</dbReference>
<dbReference type="EMBL" id="JANFYT010000004">
    <property type="protein sequence ID" value="MCQ4813363.1"/>
    <property type="molecule type" value="Genomic_DNA"/>
</dbReference>
<evidence type="ECO:0000256" key="3">
    <source>
        <dbReference type="ARBA" id="ARBA00023274"/>
    </source>
</evidence>
<evidence type="ECO:0000256" key="1">
    <source>
        <dbReference type="ARBA" id="ARBA00008760"/>
    </source>
</evidence>
<evidence type="ECO:0000256" key="2">
    <source>
        <dbReference type="ARBA" id="ARBA00022980"/>
    </source>
</evidence>
<organism evidence="6 7">
    <name type="scientific">Cloacibacillus evryensis</name>
    <dbReference type="NCBI Taxonomy" id="508460"/>
    <lineage>
        <taxon>Bacteria</taxon>
        <taxon>Thermotogati</taxon>
        <taxon>Synergistota</taxon>
        <taxon>Synergistia</taxon>
        <taxon>Synergistales</taxon>
        <taxon>Synergistaceae</taxon>
        <taxon>Cloacibacillus</taxon>
    </lineage>
</organism>
<dbReference type="InterPro" id="IPR026569">
    <property type="entry name" value="Ribosomal_bL28"/>
</dbReference>
<comment type="caution">
    <text evidence="6">The sequence shown here is derived from an EMBL/GenBank/DDBJ whole genome shotgun (WGS) entry which is preliminary data.</text>
</comment>
<dbReference type="NCBIfam" id="TIGR00009">
    <property type="entry name" value="L28"/>
    <property type="match status" value="1"/>
</dbReference>
<dbReference type="GO" id="GO:1990904">
    <property type="term" value="C:ribonucleoprotein complex"/>
    <property type="evidence" value="ECO:0007669"/>
    <property type="project" value="UniProtKB-KW"/>
</dbReference>
<comment type="similarity">
    <text evidence="1 5">Belongs to the bacterial ribosomal protein bL28 family.</text>
</comment>
<evidence type="ECO:0000256" key="5">
    <source>
        <dbReference type="HAMAP-Rule" id="MF_00373"/>
    </source>
</evidence>
<accession>A0AAW5K495</accession>
<dbReference type="GO" id="GO:0006412">
    <property type="term" value="P:translation"/>
    <property type="evidence" value="ECO:0007669"/>
    <property type="project" value="UniProtKB-UniRule"/>
</dbReference>
<sequence length="64" mass="7080">MSKFCDCCGRGPATGNAVSHSNRHTRRRWLINIQSVKVNVGGGETRKLHICTKCLRSGKVQRAV</sequence>
<dbReference type="GeneID" id="95756211"/>
<dbReference type="InterPro" id="IPR001383">
    <property type="entry name" value="Ribosomal_bL28_bact-type"/>
</dbReference>
<dbReference type="GO" id="GO:0003735">
    <property type="term" value="F:structural constituent of ribosome"/>
    <property type="evidence" value="ECO:0007669"/>
    <property type="project" value="InterPro"/>
</dbReference>
<dbReference type="RefSeq" id="WP_008711651.1">
    <property type="nucleotide sequence ID" value="NZ_CABKQM010000008.1"/>
</dbReference>
<dbReference type="PANTHER" id="PTHR39080">
    <property type="entry name" value="50S RIBOSOMAL PROTEIN L28"/>
    <property type="match status" value="1"/>
</dbReference>
<gene>
    <name evidence="5 6" type="primary">rpmB</name>
    <name evidence="6" type="ORF">NE630_02865</name>
</gene>
<proteinExistence type="inferred from homology"/>
<dbReference type="HAMAP" id="MF_00373">
    <property type="entry name" value="Ribosomal_bL28"/>
    <property type="match status" value="1"/>
</dbReference>
<dbReference type="Pfam" id="PF00830">
    <property type="entry name" value="Ribosomal_L28"/>
    <property type="match status" value="1"/>
</dbReference>
<dbReference type="PANTHER" id="PTHR39080:SF1">
    <property type="entry name" value="LARGE RIBOSOMAL SUBUNIT PROTEIN BL28A"/>
    <property type="match status" value="1"/>
</dbReference>
<name>A0AAW5K495_9BACT</name>
<dbReference type="GO" id="GO:0005840">
    <property type="term" value="C:ribosome"/>
    <property type="evidence" value="ECO:0007669"/>
    <property type="project" value="UniProtKB-KW"/>
</dbReference>
<dbReference type="InterPro" id="IPR037147">
    <property type="entry name" value="Ribosomal_bL28_sf"/>
</dbReference>
<evidence type="ECO:0000313" key="6">
    <source>
        <dbReference type="EMBL" id="MCQ4813363.1"/>
    </source>
</evidence>
<keyword evidence="3 5" id="KW-0687">Ribonucleoprotein</keyword>
<protein>
    <recommendedName>
        <fullName evidence="4 5">Large ribosomal subunit protein bL28</fullName>
    </recommendedName>
</protein>
<evidence type="ECO:0000256" key="4">
    <source>
        <dbReference type="ARBA" id="ARBA00035174"/>
    </source>
</evidence>
<keyword evidence="7" id="KW-1185">Reference proteome</keyword>
<dbReference type="InterPro" id="IPR034704">
    <property type="entry name" value="Ribosomal_bL28/bL31-like_sf"/>
</dbReference>
<dbReference type="InterPro" id="IPR050096">
    <property type="entry name" value="Bacterial_rp_bL28"/>
</dbReference>
<keyword evidence="2 5" id="KW-0689">Ribosomal protein</keyword>
<reference evidence="6 7" key="1">
    <citation type="submission" date="2022-06" db="EMBL/GenBank/DDBJ databases">
        <title>Isolation of gut microbiota from human fecal samples.</title>
        <authorList>
            <person name="Pamer E.G."/>
            <person name="Barat B."/>
            <person name="Waligurski E."/>
            <person name="Medina S."/>
            <person name="Paddock L."/>
            <person name="Mostad J."/>
        </authorList>
    </citation>
    <scope>NUCLEOTIDE SEQUENCE [LARGE SCALE GENOMIC DNA]</scope>
    <source>
        <strain evidence="6 7">DFI.9.90</strain>
    </source>
</reference>
<dbReference type="Gene3D" id="2.30.170.40">
    <property type="entry name" value="Ribosomal protein L28/L24"/>
    <property type="match status" value="1"/>
</dbReference>
<dbReference type="AlphaFoldDB" id="A0AAW5K495"/>
<dbReference type="SUPFAM" id="SSF143800">
    <property type="entry name" value="L28p-like"/>
    <property type="match status" value="1"/>
</dbReference>
<evidence type="ECO:0000313" key="7">
    <source>
        <dbReference type="Proteomes" id="UP001205919"/>
    </source>
</evidence>